<dbReference type="SUPFAM" id="SSF53098">
    <property type="entry name" value="Ribonuclease H-like"/>
    <property type="match status" value="1"/>
</dbReference>
<evidence type="ECO:0000313" key="2">
    <source>
        <dbReference type="EMBL" id="RDX82368.1"/>
    </source>
</evidence>
<dbReference type="EMBL" id="QJKJ01007651">
    <property type="protein sequence ID" value="RDX82368.1"/>
    <property type="molecule type" value="Genomic_DNA"/>
</dbReference>
<dbReference type="InterPro" id="IPR012337">
    <property type="entry name" value="RNaseH-like_sf"/>
</dbReference>
<proteinExistence type="predicted"/>
<organism evidence="2 3">
    <name type="scientific">Mucuna pruriens</name>
    <name type="common">Velvet bean</name>
    <name type="synonym">Dolichos pruriens</name>
    <dbReference type="NCBI Taxonomy" id="157652"/>
    <lineage>
        <taxon>Eukaryota</taxon>
        <taxon>Viridiplantae</taxon>
        <taxon>Streptophyta</taxon>
        <taxon>Embryophyta</taxon>
        <taxon>Tracheophyta</taxon>
        <taxon>Spermatophyta</taxon>
        <taxon>Magnoliopsida</taxon>
        <taxon>eudicotyledons</taxon>
        <taxon>Gunneridae</taxon>
        <taxon>Pentapetalae</taxon>
        <taxon>rosids</taxon>
        <taxon>fabids</taxon>
        <taxon>Fabales</taxon>
        <taxon>Fabaceae</taxon>
        <taxon>Papilionoideae</taxon>
        <taxon>50 kb inversion clade</taxon>
        <taxon>NPAAA clade</taxon>
        <taxon>indigoferoid/millettioid clade</taxon>
        <taxon>Phaseoleae</taxon>
        <taxon>Mucuna</taxon>
    </lineage>
</organism>
<accession>A0A371FVM2</accession>
<protein>
    <submittedName>
        <fullName evidence="2">Pro-Pol polyprotein</fullName>
    </submittedName>
</protein>
<dbReference type="InterPro" id="IPR001584">
    <property type="entry name" value="Integrase_cat-core"/>
</dbReference>
<sequence>MIPTFGDYVVTKLSAGAFLMPRSIRSSSSATQHLEAATIDQLGLPGKDAHHFVSTCERCQKAGMAMNRRHEMPQQPILFYEVFDVWGIDFMGPFPVSNGYSYILLAIDYVSRWVEAIATRTNDARVVVDFLKSNIFCRFGVPKALISDQGSHFCNRAMASLLQKYGVAHRIATAYHPRQMARQKEIKKTLQKMTNPSKKDWSRLLEEALWAHRTTYRTSLRMSPYRIVFGKTCHLPVELEHKAY</sequence>
<dbReference type="GO" id="GO:0015074">
    <property type="term" value="P:DNA integration"/>
    <property type="evidence" value="ECO:0007669"/>
    <property type="project" value="InterPro"/>
</dbReference>
<dbReference type="GO" id="GO:0003676">
    <property type="term" value="F:nucleic acid binding"/>
    <property type="evidence" value="ECO:0007669"/>
    <property type="project" value="InterPro"/>
</dbReference>
<evidence type="ECO:0000313" key="3">
    <source>
        <dbReference type="Proteomes" id="UP000257109"/>
    </source>
</evidence>
<dbReference type="Gene3D" id="3.30.420.10">
    <property type="entry name" value="Ribonuclease H-like superfamily/Ribonuclease H"/>
    <property type="match status" value="1"/>
</dbReference>
<name>A0A371FVM2_MUCPR</name>
<dbReference type="InterPro" id="IPR036397">
    <property type="entry name" value="RNaseH_sf"/>
</dbReference>
<keyword evidence="3" id="KW-1185">Reference proteome</keyword>
<dbReference type="AlphaFoldDB" id="A0A371FVM2"/>
<dbReference type="InterPro" id="IPR052160">
    <property type="entry name" value="Gypsy_RT_Integrase-like"/>
</dbReference>
<feature type="domain" description="Integrase catalytic" evidence="1">
    <location>
        <begin position="72"/>
        <end position="244"/>
    </location>
</feature>
<dbReference type="Pfam" id="PF00665">
    <property type="entry name" value="rve"/>
    <property type="match status" value="1"/>
</dbReference>
<dbReference type="PANTHER" id="PTHR47266">
    <property type="entry name" value="ENDONUCLEASE-RELATED"/>
    <property type="match status" value="1"/>
</dbReference>
<feature type="non-terminal residue" evidence="2">
    <location>
        <position position="1"/>
    </location>
</feature>
<reference evidence="2" key="1">
    <citation type="submission" date="2018-05" db="EMBL/GenBank/DDBJ databases">
        <title>Draft genome of Mucuna pruriens seed.</title>
        <authorList>
            <person name="Nnadi N.E."/>
            <person name="Vos R."/>
            <person name="Hasami M.H."/>
            <person name="Devisetty U.K."/>
            <person name="Aguiy J.C."/>
        </authorList>
    </citation>
    <scope>NUCLEOTIDE SEQUENCE [LARGE SCALE GENOMIC DNA]</scope>
    <source>
        <strain evidence="2">JCA_2017</strain>
    </source>
</reference>
<dbReference type="OrthoDB" id="95964at2759"/>
<evidence type="ECO:0000259" key="1">
    <source>
        <dbReference type="PROSITE" id="PS50994"/>
    </source>
</evidence>
<comment type="caution">
    <text evidence="2">The sequence shown here is derived from an EMBL/GenBank/DDBJ whole genome shotgun (WGS) entry which is preliminary data.</text>
</comment>
<dbReference type="Proteomes" id="UP000257109">
    <property type="component" value="Unassembled WGS sequence"/>
</dbReference>
<dbReference type="PROSITE" id="PS50994">
    <property type="entry name" value="INTEGRASE"/>
    <property type="match status" value="1"/>
</dbReference>
<gene>
    <name evidence="2" type="primary">pol</name>
    <name evidence="2" type="ORF">CR513_36843</name>
</gene>